<reference evidence="2 3" key="1">
    <citation type="submission" date="2023-08" db="EMBL/GenBank/DDBJ databases">
        <title>genomic of G39.</title>
        <authorList>
            <person name="Wang Y."/>
        </authorList>
    </citation>
    <scope>NUCLEOTIDE SEQUENCE [LARGE SCALE GENOMIC DNA]</scope>
    <source>
        <strain evidence="2 3">G39</strain>
    </source>
</reference>
<accession>A0ABT9HM01</accession>
<evidence type="ECO:0000313" key="3">
    <source>
        <dbReference type="Proteomes" id="UP001240639"/>
    </source>
</evidence>
<comment type="caution">
    <text evidence="2">The sequence shown here is derived from an EMBL/GenBank/DDBJ whole genome shotgun (WGS) entry which is preliminary data.</text>
</comment>
<feature type="region of interest" description="Disordered" evidence="1">
    <location>
        <begin position="34"/>
        <end position="76"/>
    </location>
</feature>
<protein>
    <submittedName>
        <fullName evidence="2">Uncharacterized protein</fullName>
    </submittedName>
</protein>
<proteinExistence type="predicted"/>
<dbReference type="RefSeq" id="WP_305931477.1">
    <property type="nucleotide sequence ID" value="NZ_JAVAIM010000001.1"/>
</dbReference>
<evidence type="ECO:0000256" key="1">
    <source>
        <dbReference type="SAM" id="MobiDB-lite"/>
    </source>
</evidence>
<sequence length="76" mass="7849">MKSKAARLGQAELASIIANAADAAKARIEQLDPTSLDDVSGGTDPLGDSGDDWTTDGAIMPYPDPFEDLIGSRGSL</sequence>
<name>A0ABT9HM01_9SPHN</name>
<evidence type="ECO:0000313" key="2">
    <source>
        <dbReference type="EMBL" id="MDP4574025.1"/>
    </source>
</evidence>
<gene>
    <name evidence="2" type="ORF">Q9K02_02575</name>
</gene>
<dbReference type="Proteomes" id="UP001240639">
    <property type="component" value="Unassembled WGS sequence"/>
</dbReference>
<dbReference type="EMBL" id="JAVAIM010000001">
    <property type="protein sequence ID" value="MDP4574025.1"/>
    <property type="molecule type" value="Genomic_DNA"/>
</dbReference>
<organism evidence="2 3">
    <name type="scientific">Qipengyuania profundimaris</name>
    <dbReference type="NCBI Taxonomy" id="3067652"/>
    <lineage>
        <taxon>Bacteria</taxon>
        <taxon>Pseudomonadati</taxon>
        <taxon>Pseudomonadota</taxon>
        <taxon>Alphaproteobacteria</taxon>
        <taxon>Sphingomonadales</taxon>
        <taxon>Erythrobacteraceae</taxon>
        <taxon>Qipengyuania</taxon>
    </lineage>
</organism>
<keyword evidence="3" id="KW-1185">Reference proteome</keyword>